<evidence type="ECO:0000256" key="1">
    <source>
        <dbReference type="SAM" id="MobiDB-lite"/>
    </source>
</evidence>
<name>A0A494G8M2_SOLLC</name>
<proteinExistence type="predicted"/>
<feature type="compositionally biased region" description="Polar residues" evidence="1">
    <location>
        <begin position="567"/>
        <end position="579"/>
    </location>
</feature>
<feature type="region of interest" description="Disordered" evidence="1">
    <location>
        <begin position="958"/>
        <end position="981"/>
    </location>
</feature>
<dbReference type="EnsemblPlants" id="Solyc00g009148.1.1">
    <property type="protein sequence ID" value="Solyc00g009148.1.1"/>
    <property type="gene ID" value="Solyc00g009148.1"/>
</dbReference>
<feature type="region of interest" description="Disordered" evidence="1">
    <location>
        <begin position="366"/>
        <end position="422"/>
    </location>
</feature>
<dbReference type="Proteomes" id="UP000004994">
    <property type="component" value="Unassembled WGS sequence"/>
</dbReference>
<dbReference type="PANTHER" id="PTHR33187:SF11">
    <property type="entry name" value="AMINOTRANSFERASE-LIKE PLANT MOBILE DOMAIN-CONTAINING PROTEIN"/>
    <property type="match status" value="1"/>
</dbReference>
<protein>
    <submittedName>
        <fullName evidence="2">Uncharacterized protein</fullName>
    </submittedName>
</protein>
<feature type="region of interest" description="Disordered" evidence="1">
    <location>
        <begin position="787"/>
        <end position="807"/>
    </location>
</feature>
<dbReference type="AlphaFoldDB" id="A0A494G8M2"/>
<reference evidence="2" key="2">
    <citation type="submission" date="2019-04" db="UniProtKB">
        <authorList>
            <consortium name="EnsemblPlants"/>
        </authorList>
    </citation>
    <scope>IDENTIFICATION</scope>
    <source>
        <strain evidence="2">cv. Heinz 1706</strain>
    </source>
</reference>
<accession>A0A494G8M2</accession>
<evidence type="ECO:0000313" key="2">
    <source>
        <dbReference type="EnsemblPlants" id="Solyc00g009148.1.1"/>
    </source>
</evidence>
<feature type="compositionally biased region" description="Polar residues" evidence="1">
    <location>
        <begin position="368"/>
        <end position="391"/>
    </location>
</feature>
<dbReference type="Gramene" id="Solyc00g009148.1.1">
    <property type="protein sequence ID" value="Solyc00g009148.1.1"/>
    <property type="gene ID" value="Solyc00g009148.1"/>
</dbReference>
<organism evidence="2">
    <name type="scientific">Solanum lycopersicum</name>
    <name type="common">Tomato</name>
    <name type="synonym">Lycopersicon esculentum</name>
    <dbReference type="NCBI Taxonomy" id="4081"/>
    <lineage>
        <taxon>Eukaryota</taxon>
        <taxon>Viridiplantae</taxon>
        <taxon>Streptophyta</taxon>
        <taxon>Embryophyta</taxon>
        <taxon>Tracheophyta</taxon>
        <taxon>Spermatophyta</taxon>
        <taxon>Magnoliopsida</taxon>
        <taxon>eudicotyledons</taxon>
        <taxon>Gunneridae</taxon>
        <taxon>Pentapetalae</taxon>
        <taxon>asterids</taxon>
        <taxon>lamiids</taxon>
        <taxon>Solanales</taxon>
        <taxon>Solanaceae</taxon>
        <taxon>Solanoideae</taxon>
        <taxon>Solaneae</taxon>
        <taxon>Solanum</taxon>
        <taxon>Solanum subgen. Lycopersicon</taxon>
    </lineage>
</organism>
<feature type="region of interest" description="Disordered" evidence="1">
    <location>
        <begin position="555"/>
        <end position="579"/>
    </location>
</feature>
<dbReference type="PANTHER" id="PTHR33187">
    <property type="entry name" value="WU:FI09B08"/>
    <property type="match status" value="1"/>
</dbReference>
<dbReference type="InParanoid" id="A0A494G8M2"/>
<reference evidence="2" key="1">
    <citation type="journal article" date="2012" name="Nature">
        <title>The tomato genome sequence provides insights into fleshy fruit evolution.</title>
        <authorList>
            <consortium name="Tomato Genome Consortium"/>
        </authorList>
    </citation>
    <scope>NUCLEOTIDE SEQUENCE [LARGE SCALE GENOMIC DNA]</scope>
    <source>
        <strain evidence="2">cv. Heinz 1706</strain>
    </source>
</reference>
<sequence>MPSPLLDFTFNRTTFGVACHHRLKAAQMVERRWARHDLTALGLHARSDNVRRGMTSPPLDSTHSRKCSAWHDINALGQHTRYDNVGPHTVNLRRACHDIIAFGQHTRSKYIGRGMPSPPLDSTHAKTMSGVACHHRLWGAQTVKQRRAWHAISALGLVDSVRRRRAWYAVTAFGQHTQSDDGSTHDQTTSGVACHHRLWAAQTVKQRRAWHAIIAFGQHKRSNEVACCMTSSPLDCTHGRTMSAHTIGNVGCGMTSPSLDNIHGCQRRAWPNINVLGQQTRYDDVRRGLTSPPLDSTHGGQRRVRDDITALGQNTRSATLRRSWMTSPPFDSTHDQTTSCVACHHRLWAAHTVKRRWAWHAIIDPGRQTRSNDSTHGRTTSHNTHDQTTSGVACHHSPLTANTMNDVGHGMPSTPLDSTHGRTTSGLTCHHHLWTSHLVEQRRAWNAITALGHGMPSSHLDGKHGRTTLGVACHHRLWTTHTVGRRWAWHPIIAFGKNRLSDDIRRGMPSPPLDCTHGRTMSGMACHHLPWTAHTIERRRDDMISSPLDCTHAHTVGNVGRGMPSPSLDSTHGRTTSGETCHHRLLTAHTVERRWAWHAIIAFGQHTWSNDVERGLPSSPLGITYGRTTSGTEHMVERRRVLHEITTLVCTHDQSTSGVARHHRSWTTYTVGNVGRGMASSPLDSTHGRQRRAWHAITALGQHTWSNDVGCGMTSPPLDSTHDRTTSGVACHHHLWACHDITAFGLHARSDDVERGITSPPLDYTHAHTVKRCRAWHETTSLGLHARSDDVGRGMSSPPLDSTHGRTRSGETCHHCLLTAHTVEPRRAWHAIIAFGQHTWSNDIEPQTVERCRAWHDILALGLHARSDDVRCGMTSPPLDSTHAHIVERCRVWHDITSFGQHTWSNDVGHGMISLPLDCTHGRTMSAHTVGNVGRGMTTPPPGQHTRSNKVECGMPSSRLGSTHGRMTSGHKRSNNVGRGMTSHPWIAHTVVRRQAWHDITVLGKTHDRTTSGWDDVRRVMTSSPLDRTHCRMRSGMAFHHRL</sequence>
<keyword evidence="3" id="KW-1185">Reference proteome</keyword>
<evidence type="ECO:0000313" key="3">
    <source>
        <dbReference type="Proteomes" id="UP000004994"/>
    </source>
</evidence>